<proteinExistence type="predicted"/>
<dbReference type="Proteomes" id="UP000199206">
    <property type="component" value="Unassembled WGS sequence"/>
</dbReference>
<evidence type="ECO:0000256" key="1">
    <source>
        <dbReference type="SAM" id="Phobius"/>
    </source>
</evidence>
<accession>A0A1H7Z3V2</accession>
<name>A0A1H7Z3V2_9SPHN</name>
<protein>
    <submittedName>
        <fullName evidence="2">Uncharacterized protein</fullName>
    </submittedName>
</protein>
<keyword evidence="1" id="KW-0472">Membrane</keyword>
<dbReference type="EMBL" id="FOCF01000001">
    <property type="protein sequence ID" value="SEM52893.1"/>
    <property type="molecule type" value="Genomic_DNA"/>
</dbReference>
<organism evidence="2 3">
    <name type="scientific">Sphingomonas gellani</name>
    <dbReference type="NCBI Taxonomy" id="1166340"/>
    <lineage>
        <taxon>Bacteria</taxon>
        <taxon>Pseudomonadati</taxon>
        <taxon>Pseudomonadota</taxon>
        <taxon>Alphaproteobacteria</taxon>
        <taxon>Sphingomonadales</taxon>
        <taxon>Sphingomonadaceae</taxon>
        <taxon>Sphingomonas</taxon>
    </lineage>
</organism>
<keyword evidence="3" id="KW-1185">Reference proteome</keyword>
<keyword evidence="1" id="KW-1133">Transmembrane helix</keyword>
<sequence>MTLAPQPHSQVPPKPPAIRDRGIWGPLAGVIAPVLGALSGALYSAGFVYKLLLLRAFGVPEGLIKDSLQDTLARGYLVIVYTVCLLAIPMLVITLLRRRWAQRRHSTRHHLAKTGATGVSRFYFLLACAVSALTFGIGTGGAQGLLDYYTVVRRVSAGCASGCSAYHVKGRPLIVGVAIMGDADRTLIVAEDGASIVANADLLKVGQMQVGRFPIRGLGLIP</sequence>
<keyword evidence="1" id="KW-0812">Transmembrane</keyword>
<gene>
    <name evidence="2" type="ORF">SAMN05192583_0524</name>
</gene>
<evidence type="ECO:0000313" key="3">
    <source>
        <dbReference type="Proteomes" id="UP000199206"/>
    </source>
</evidence>
<reference evidence="3" key="1">
    <citation type="submission" date="2016-10" db="EMBL/GenBank/DDBJ databases">
        <authorList>
            <person name="Varghese N."/>
            <person name="Submissions S."/>
        </authorList>
    </citation>
    <scope>NUCLEOTIDE SEQUENCE [LARGE SCALE GENOMIC DNA]</scope>
    <source>
        <strain evidence="3">S6-262</strain>
    </source>
</reference>
<dbReference type="AlphaFoldDB" id="A0A1H7Z3V2"/>
<feature type="transmembrane region" description="Helical" evidence="1">
    <location>
        <begin position="23"/>
        <end position="45"/>
    </location>
</feature>
<feature type="transmembrane region" description="Helical" evidence="1">
    <location>
        <begin position="122"/>
        <end position="146"/>
    </location>
</feature>
<evidence type="ECO:0000313" key="2">
    <source>
        <dbReference type="EMBL" id="SEM52893.1"/>
    </source>
</evidence>
<feature type="transmembrane region" description="Helical" evidence="1">
    <location>
        <begin position="75"/>
        <end position="96"/>
    </location>
</feature>